<dbReference type="EMBL" id="BMMK01000022">
    <property type="protein sequence ID" value="GGM67381.1"/>
    <property type="molecule type" value="Genomic_DNA"/>
</dbReference>
<protein>
    <submittedName>
        <fullName evidence="1">Uncharacterized protein</fullName>
    </submittedName>
</protein>
<keyword evidence="2" id="KW-1185">Reference proteome</keyword>
<gene>
    <name evidence="1" type="ORF">GCM10012275_42470</name>
</gene>
<dbReference type="AlphaFoldDB" id="A0A8J3CAY9"/>
<evidence type="ECO:0000313" key="2">
    <source>
        <dbReference type="Proteomes" id="UP000637578"/>
    </source>
</evidence>
<dbReference type="RefSeq" id="WP_189060159.1">
    <property type="nucleotide sequence ID" value="NZ_BMMK01000022.1"/>
</dbReference>
<reference evidence="1" key="1">
    <citation type="journal article" date="2014" name="Int. J. Syst. Evol. Microbiol.">
        <title>Complete genome sequence of Corynebacterium casei LMG S-19264T (=DSM 44701T), isolated from a smear-ripened cheese.</title>
        <authorList>
            <consortium name="US DOE Joint Genome Institute (JGI-PGF)"/>
            <person name="Walter F."/>
            <person name="Albersmeier A."/>
            <person name="Kalinowski J."/>
            <person name="Ruckert C."/>
        </authorList>
    </citation>
    <scope>NUCLEOTIDE SEQUENCE</scope>
    <source>
        <strain evidence="1">CGMCC 4.5737</strain>
    </source>
</reference>
<reference evidence="1" key="2">
    <citation type="submission" date="2020-09" db="EMBL/GenBank/DDBJ databases">
        <authorList>
            <person name="Sun Q."/>
            <person name="Zhou Y."/>
        </authorList>
    </citation>
    <scope>NUCLEOTIDE SEQUENCE</scope>
    <source>
        <strain evidence="1">CGMCC 4.5737</strain>
    </source>
</reference>
<organism evidence="1 2">
    <name type="scientific">Longimycelium tulufanense</name>
    <dbReference type="NCBI Taxonomy" id="907463"/>
    <lineage>
        <taxon>Bacteria</taxon>
        <taxon>Bacillati</taxon>
        <taxon>Actinomycetota</taxon>
        <taxon>Actinomycetes</taxon>
        <taxon>Pseudonocardiales</taxon>
        <taxon>Pseudonocardiaceae</taxon>
        <taxon>Longimycelium</taxon>
    </lineage>
</organism>
<comment type="caution">
    <text evidence="1">The sequence shown here is derived from an EMBL/GenBank/DDBJ whole genome shotgun (WGS) entry which is preliminary data.</text>
</comment>
<evidence type="ECO:0000313" key="1">
    <source>
        <dbReference type="EMBL" id="GGM67381.1"/>
    </source>
</evidence>
<dbReference type="Proteomes" id="UP000637578">
    <property type="component" value="Unassembled WGS sequence"/>
</dbReference>
<accession>A0A8J3CAY9</accession>
<proteinExistence type="predicted"/>
<name>A0A8J3CAY9_9PSEU</name>
<sequence>MPEVEEQFPHSPPAVLTVGDLTQQVLFTPDDLPIVFSGAREPPTATIVTPSRRG</sequence>